<dbReference type="GO" id="GO:0004518">
    <property type="term" value="F:nuclease activity"/>
    <property type="evidence" value="ECO:0007669"/>
    <property type="project" value="UniProtKB-KW"/>
</dbReference>
<keyword evidence="5" id="KW-0479">Metal-binding</keyword>
<dbReference type="GO" id="GO:0016787">
    <property type="term" value="F:hydrolase activity"/>
    <property type="evidence" value="ECO:0007669"/>
    <property type="project" value="UniProtKB-KW"/>
</dbReference>
<dbReference type="RefSeq" id="XP_038868754.1">
    <property type="nucleotide sequence ID" value="XM_039012826.1"/>
</dbReference>
<evidence type="ECO:0000256" key="5">
    <source>
        <dbReference type="ARBA" id="ARBA00022723"/>
    </source>
</evidence>
<evidence type="ECO:0000256" key="4">
    <source>
        <dbReference type="ARBA" id="ARBA00022722"/>
    </source>
</evidence>
<comment type="similarity">
    <text evidence="3">Belongs to the HARBI1 family.</text>
</comment>
<organism evidence="9 10">
    <name type="scientific">Salvelinus namaycush</name>
    <name type="common">Lake trout</name>
    <name type="synonym">Salmo namaycush</name>
    <dbReference type="NCBI Taxonomy" id="8040"/>
    <lineage>
        <taxon>Eukaryota</taxon>
        <taxon>Metazoa</taxon>
        <taxon>Chordata</taxon>
        <taxon>Craniata</taxon>
        <taxon>Vertebrata</taxon>
        <taxon>Euteleostomi</taxon>
        <taxon>Actinopterygii</taxon>
        <taxon>Neopterygii</taxon>
        <taxon>Teleostei</taxon>
        <taxon>Protacanthopterygii</taxon>
        <taxon>Salmoniformes</taxon>
        <taxon>Salmonidae</taxon>
        <taxon>Salmoninae</taxon>
        <taxon>Salvelinus</taxon>
    </lineage>
</organism>
<name>A0A8U1H1N5_SALNM</name>
<comment type="cofactor">
    <cofactor evidence="1">
        <name>a divalent metal cation</name>
        <dbReference type="ChEBI" id="CHEBI:60240"/>
    </cofactor>
</comment>
<feature type="domain" description="DDE Tnp4" evidence="8">
    <location>
        <begin position="169"/>
        <end position="337"/>
    </location>
</feature>
<evidence type="ECO:0000313" key="9">
    <source>
        <dbReference type="Proteomes" id="UP000808372"/>
    </source>
</evidence>
<evidence type="ECO:0000256" key="3">
    <source>
        <dbReference type="ARBA" id="ARBA00006958"/>
    </source>
</evidence>
<keyword evidence="6" id="KW-0378">Hydrolase</keyword>
<dbReference type="PANTHER" id="PTHR22930:SF279">
    <property type="entry name" value="SIMILAR TO ENSANGP00000010363"/>
    <property type="match status" value="1"/>
</dbReference>
<keyword evidence="7" id="KW-0539">Nucleus</keyword>
<gene>
    <name evidence="10" type="primary">LOC120062761</name>
</gene>
<proteinExistence type="inferred from homology"/>
<dbReference type="GO" id="GO:0046872">
    <property type="term" value="F:metal ion binding"/>
    <property type="evidence" value="ECO:0007669"/>
    <property type="project" value="UniProtKB-KW"/>
</dbReference>
<dbReference type="InterPro" id="IPR027806">
    <property type="entry name" value="HARBI1_dom"/>
</dbReference>
<accession>A0A8U1H1N5</accession>
<dbReference type="Pfam" id="PF13359">
    <property type="entry name" value="DDE_Tnp_4"/>
    <property type="match status" value="1"/>
</dbReference>
<sequence>MRPTLRKVVLIALLGRDQPRRKRRSVWVQRWFKSRKQAGEFHRLIQELRLFVEEFRCYFRLDRSQFDHLLQMVGARIARMDTNYRESISPVERLAICLRFLATGDSYRTIGFSFRVGRSAVAGIVPSVAQAIWDCLVGEYMPVPKEEDWRAIAAEFLERWNFPNCLGSIDGKHVVIQAPPCSGSQFYNYKGTYSVVLLTVVDGIYCFRVVDVGAYGKGSDGGTLQDSAFGQALQDGTLDILPPASLPGAEDLGPVPHIFVGDEAFPLRPNLMRPYAGRQLPLTKPVRIFNKRLSRARLVVECAFGILAARWRMYRRVLGLSPSNVDACVKATCVLHNYLRRSFQGPLRMEMGTPNGHLPDVTRAGANNAPRQALQVREKLTTYFSSPAGEVPWQYAVE</sequence>
<evidence type="ECO:0000256" key="2">
    <source>
        <dbReference type="ARBA" id="ARBA00004123"/>
    </source>
</evidence>
<keyword evidence="9" id="KW-1185">Reference proteome</keyword>
<evidence type="ECO:0000313" key="10">
    <source>
        <dbReference type="RefSeq" id="XP_038868754.1"/>
    </source>
</evidence>
<dbReference type="Proteomes" id="UP000808372">
    <property type="component" value="Chromosome 18"/>
</dbReference>
<keyword evidence="4" id="KW-0540">Nuclease</keyword>
<dbReference type="PANTHER" id="PTHR22930">
    <property type="match status" value="1"/>
</dbReference>
<evidence type="ECO:0000259" key="8">
    <source>
        <dbReference type="Pfam" id="PF13359"/>
    </source>
</evidence>
<dbReference type="GeneID" id="120062761"/>
<protein>
    <submittedName>
        <fullName evidence="10">Protein ALP1-like</fullName>
    </submittedName>
</protein>
<comment type="subcellular location">
    <subcellularLocation>
        <location evidence="2">Nucleus</location>
    </subcellularLocation>
</comment>
<dbReference type="GO" id="GO:0005634">
    <property type="term" value="C:nucleus"/>
    <property type="evidence" value="ECO:0007669"/>
    <property type="project" value="UniProtKB-SubCell"/>
</dbReference>
<dbReference type="InterPro" id="IPR045249">
    <property type="entry name" value="HARBI1-like"/>
</dbReference>
<reference evidence="10" key="1">
    <citation type="submission" date="2025-08" db="UniProtKB">
        <authorList>
            <consortium name="RefSeq"/>
        </authorList>
    </citation>
    <scope>IDENTIFICATION</scope>
    <source>
        <tissue evidence="10">White muscle</tissue>
    </source>
</reference>
<dbReference type="AlphaFoldDB" id="A0A8U1H1N5"/>
<dbReference type="KEGG" id="snh:120062761"/>
<evidence type="ECO:0000256" key="7">
    <source>
        <dbReference type="ARBA" id="ARBA00023242"/>
    </source>
</evidence>
<evidence type="ECO:0000256" key="6">
    <source>
        <dbReference type="ARBA" id="ARBA00022801"/>
    </source>
</evidence>
<evidence type="ECO:0000256" key="1">
    <source>
        <dbReference type="ARBA" id="ARBA00001968"/>
    </source>
</evidence>